<feature type="region of interest" description="Disordered" evidence="1">
    <location>
        <begin position="96"/>
        <end position="118"/>
    </location>
</feature>
<sequence length="440" mass="48658">MTLNAIFFISNVILTCFVQSQKIKNSTLKPTTVTATPPITAAPLQNGTCSPTCAYCLNIPKSTHIYIGVSILICFIIGQTIHYFYLEEKKGRALKRATEDDSKPEQEPEQVKEEKDRREKLAYGISTNSYIVEEGKTPAGRVTTVLEKRRALAPPITPAYGAASMNALYESRTKTVQKEEAMICQVQVTVDKWGRGAELISLINDTDISPSLVTAEEKAKYAMELVQQHVEKMTEQKVFLHGYLEDRTRLLCGSENLESEIFSEVRLELKLEMTAPVHLLMSVFSAKIEPTIEQQKTAPPARISELTSVPNKETPNVPPTPRSFKKGKSAVSSLEEKQQGSSSRPVKVTIPSPDKIERRGSSKRKTLKKTTDLSDLAPLLQQVQQGSTTEKPQKEKQPTPRDSPMPSTPEKPSSGQMPLVQKKKKKESSSGQGGSNSLPS</sequence>
<keyword evidence="5" id="KW-1185">Reference proteome</keyword>
<keyword evidence="2" id="KW-0472">Membrane</keyword>
<dbReference type="EMBL" id="PDUG01000003">
    <property type="protein sequence ID" value="PIC42652.1"/>
    <property type="molecule type" value="Genomic_DNA"/>
</dbReference>
<evidence type="ECO:0000313" key="5">
    <source>
        <dbReference type="Proteomes" id="UP000230233"/>
    </source>
</evidence>
<protein>
    <submittedName>
        <fullName evidence="4">Uncharacterized protein</fullName>
    </submittedName>
</protein>
<name>A0A2G5USX5_9PELO</name>
<feature type="compositionally biased region" description="Polar residues" evidence="1">
    <location>
        <begin position="381"/>
        <end position="390"/>
    </location>
</feature>
<gene>
    <name evidence="4" type="primary">Cnig_chr_III.g9660</name>
    <name evidence="4" type="ORF">B9Z55_009660</name>
</gene>
<evidence type="ECO:0000256" key="2">
    <source>
        <dbReference type="SAM" id="Phobius"/>
    </source>
</evidence>
<evidence type="ECO:0000256" key="3">
    <source>
        <dbReference type="SAM" id="SignalP"/>
    </source>
</evidence>
<feature type="chain" id="PRO_5013942499" evidence="3">
    <location>
        <begin position="21"/>
        <end position="440"/>
    </location>
</feature>
<feature type="transmembrane region" description="Helical" evidence="2">
    <location>
        <begin position="65"/>
        <end position="86"/>
    </location>
</feature>
<dbReference type="Proteomes" id="UP000230233">
    <property type="component" value="Chromosome III"/>
</dbReference>
<feature type="region of interest" description="Disordered" evidence="1">
    <location>
        <begin position="293"/>
        <end position="440"/>
    </location>
</feature>
<comment type="caution">
    <text evidence="4">The sequence shown here is derived from an EMBL/GenBank/DDBJ whole genome shotgun (WGS) entry which is preliminary data.</text>
</comment>
<evidence type="ECO:0000313" key="4">
    <source>
        <dbReference type="EMBL" id="PIC42652.1"/>
    </source>
</evidence>
<evidence type="ECO:0000256" key="1">
    <source>
        <dbReference type="SAM" id="MobiDB-lite"/>
    </source>
</evidence>
<feature type="compositionally biased region" description="Polar residues" evidence="1">
    <location>
        <begin position="305"/>
        <end position="314"/>
    </location>
</feature>
<dbReference type="STRING" id="1611254.A0A2G5USX5"/>
<proteinExistence type="predicted"/>
<dbReference type="OrthoDB" id="5826740at2759"/>
<feature type="signal peptide" evidence="3">
    <location>
        <begin position="1"/>
        <end position="20"/>
    </location>
</feature>
<organism evidence="4 5">
    <name type="scientific">Caenorhabditis nigoni</name>
    <dbReference type="NCBI Taxonomy" id="1611254"/>
    <lineage>
        <taxon>Eukaryota</taxon>
        <taxon>Metazoa</taxon>
        <taxon>Ecdysozoa</taxon>
        <taxon>Nematoda</taxon>
        <taxon>Chromadorea</taxon>
        <taxon>Rhabditida</taxon>
        <taxon>Rhabditina</taxon>
        <taxon>Rhabditomorpha</taxon>
        <taxon>Rhabditoidea</taxon>
        <taxon>Rhabditidae</taxon>
        <taxon>Peloderinae</taxon>
        <taxon>Caenorhabditis</taxon>
    </lineage>
</organism>
<dbReference type="GO" id="GO:0043025">
    <property type="term" value="C:neuronal cell body"/>
    <property type="evidence" value="ECO:0007669"/>
    <property type="project" value="TreeGrafter"/>
</dbReference>
<keyword evidence="2" id="KW-0812">Transmembrane</keyword>
<dbReference type="PANTHER" id="PTHR31026">
    <property type="entry name" value="ENHANCER OF UNCOORDINATION"/>
    <property type="match status" value="1"/>
</dbReference>
<dbReference type="AlphaFoldDB" id="A0A2G5USX5"/>
<dbReference type="GO" id="GO:0048846">
    <property type="term" value="P:axon extension involved in axon guidance"/>
    <property type="evidence" value="ECO:0007669"/>
    <property type="project" value="TreeGrafter"/>
</dbReference>
<accession>A0A2G5USX5</accession>
<keyword evidence="3" id="KW-0732">Signal</keyword>
<dbReference type="PANTHER" id="PTHR31026:SF1">
    <property type="entry name" value="ENHANCER OF UNCOORDINATION"/>
    <property type="match status" value="1"/>
</dbReference>
<keyword evidence="2" id="KW-1133">Transmembrane helix</keyword>
<reference evidence="5" key="1">
    <citation type="submission" date="2017-10" db="EMBL/GenBank/DDBJ databases">
        <title>Rapid genome shrinkage in a self-fertile nematode reveals novel sperm competition proteins.</title>
        <authorList>
            <person name="Yin D."/>
            <person name="Schwarz E.M."/>
            <person name="Thomas C.G."/>
            <person name="Felde R.L."/>
            <person name="Korf I.F."/>
            <person name="Cutter A.D."/>
            <person name="Schartner C.M."/>
            <person name="Ralston E.J."/>
            <person name="Meyer B.J."/>
            <person name="Haag E.S."/>
        </authorList>
    </citation>
    <scope>NUCLEOTIDE SEQUENCE [LARGE SCALE GENOMIC DNA]</scope>
    <source>
        <strain evidence="5">JU1422</strain>
    </source>
</reference>